<reference evidence="3 4" key="1">
    <citation type="submission" date="2017-06" db="EMBL/GenBank/DDBJ databases">
        <title>Sequencing and comparative analysis of myxobacterial genomes.</title>
        <authorList>
            <person name="Rupp O."/>
            <person name="Goesmann A."/>
            <person name="Sogaard-Andersen L."/>
        </authorList>
    </citation>
    <scope>NUCLEOTIDE SEQUENCE [LARGE SCALE GENOMIC DNA]</scope>
    <source>
        <strain evidence="3 4">DSM 14697</strain>
    </source>
</reference>
<organism evidence="3 4">
    <name type="scientific">Corallococcus macrosporus DSM 14697</name>
    <dbReference type="NCBI Taxonomy" id="1189310"/>
    <lineage>
        <taxon>Bacteria</taxon>
        <taxon>Pseudomonadati</taxon>
        <taxon>Myxococcota</taxon>
        <taxon>Myxococcia</taxon>
        <taxon>Myxococcales</taxon>
        <taxon>Cystobacterineae</taxon>
        <taxon>Myxococcaceae</taxon>
        <taxon>Corallococcus</taxon>
    </lineage>
</organism>
<feature type="signal peptide" evidence="2">
    <location>
        <begin position="1"/>
        <end position="20"/>
    </location>
</feature>
<evidence type="ECO:0000256" key="2">
    <source>
        <dbReference type="SAM" id="SignalP"/>
    </source>
</evidence>
<evidence type="ECO:0000313" key="3">
    <source>
        <dbReference type="EMBL" id="ATB46178.1"/>
    </source>
</evidence>
<keyword evidence="2" id="KW-0732">Signal</keyword>
<accession>A0A250JR93</accession>
<name>A0A250JR93_9BACT</name>
<proteinExistence type="predicted"/>
<dbReference type="KEGG" id="mmas:MYMAC_001770"/>
<dbReference type="RefSeq" id="WP_095957755.1">
    <property type="nucleotide sequence ID" value="NZ_CP022203.1"/>
</dbReference>
<evidence type="ECO:0008006" key="5">
    <source>
        <dbReference type="Google" id="ProtNLM"/>
    </source>
</evidence>
<dbReference type="PROSITE" id="PS51257">
    <property type="entry name" value="PROKAR_LIPOPROTEIN"/>
    <property type="match status" value="1"/>
</dbReference>
<gene>
    <name evidence="3" type="ORF">MYMAC_001770</name>
</gene>
<dbReference type="EMBL" id="CP022203">
    <property type="protein sequence ID" value="ATB46178.1"/>
    <property type="molecule type" value="Genomic_DNA"/>
</dbReference>
<keyword evidence="4" id="KW-1185">Reference proteome</keyword>
<dbReference type="AlphaFoldDB" id="A0A250JR93"/>
<dbReference type="OrthoDB" id="5522224at2"/>
<protein>
    <recommendedName>
        <fullName evidence="5">Lipoprotein</fullName>
    </recommendedName>
</protein>
<sequence>MKKIMLSTCVCAALALTACGGDSDRLDSVQDEQPPAPSGPVQTEDGQRFELRLRGSSMEGYDKLELPIGAVRVTVDGKPLKVELAKDRVDVAAADHAPLVAYFYVPEGVERVRVSLQLDGLGGYSKAGAPGYIDAAVAPMTFEAPVHELALRGRAVVQLDVARSLVDLGSHHLLLPNGVVNY</sequence>
<evidence type="ECO:0000256" key="1">
    <source>
        <dbReference type="SAM" id="MobiDB-lite"/>
    </source>
</evidence>
<dbReference type="Proteomes" id="UP000217343">
    <property type="component" value="Chromosome"/>
</dbReference>
<feature type="region of interest" description="Disordered" evidence="1">
    <location>
        <begin position="25"/>
        <end position="45"/>
    </location>
</feature>
<feature type="chain" id="PRO_5012896942" description="Lipoprotein" evidence="2">
    <location>
        <begin position="21"/>
        <end position="182"/>
    </location>
</feature>
<evidence type="ECO:0000313" key="4">
    <source>
        <dbReference type="Proteomes" id="UP000217343"/>
    </source>
</evidence>